<dbReference type="PDBsum" id="5GVO"/>
<dbReference type="Proteomes" id="UP000077701">
    <property type="component" value="Unassembled WGS sequence"/>
</dbReference>
<protein>
    <submittedName>
        <fullName evidence="1">Putative lasso peptide</fullName>
    </submittedName>
</protein>
<reference evidence="3" key="3">
    <citation type="journal article" date="2017" name="Eur. J. Org. Chem.">
        <title>Sphaericin, a Lasso Peptide from the Rare Actinomycete Planomonospora sphaerica.</title>
        <authorList>
            <person name="Kodani S."/>
            <person name="Inoue Y."/>
            <person name="Suzuki M."/>
            <person name="Dohra H."/>
            <person name="Suzuki T."/>
            <person name="Hemmi H."/>
            <person name="Ohnishi-Kameyama M."/>
        </authorList>
    </citation>
    <scope>STRUCTURE BY NMR OF 22-39</scope>
</reference>
<organism evidence="1 2">
    <name type="scientific">Planomonospora sphaerica</name>
    <dbReference type="NCBI Taxonomy" id="161355"/>
    <lineage>
        <taxon>Bacteria</taxon>
        <taxon>Bacillati</taxon>
        <taxon>Actinomycetota</taxon>
        <taxon>Actinomycetes</taxon>
        <taxon>Streptosporangiales</taxon>
        <taxon>Streptosporangiaceae</taxon>
        <taxon>Planomonospora</taxon>
    </lineage>
</organism>
<gene>
    <name evidence="1" type="primary">sphA</name>
    <name evidence="1" type="ORF">PS9374_04799</name>
</gene>
<evidence type="ECO:0007829" key="3">
    <source>
        <dbReference type="PDB" id="5GVO"/>
    </source>
</evidence>
<dbReference type="BMRB" id="A0A171DJY5"/>
<evidence type="ECO:0000313" key="2">
    <source>
        <dbReference type="Proteomes" id="UP000077701"/>
    </source>
</evidence>
<dbReference type="SMR" id="A0A171DJY5"/>
<keyword evidence="2" id="KW-1185">Reference proteome</keyword>
<name>A0A171DJY5_9ACTN</name>
<reference evidence="2" key="2">
    <citation type="submission" date="2016-04" db="EMBL/GenBank/DDBJ databases">
        <title>Planomonospora sphaerica JCM9374 whole genome shotgun sequence.</title>
        <authorList>
            <person name="Suzuki T."/>
            <person name="Dohra H."/>
            <person name="Kodani S."/>
        </authorList>
    </citation>
    <scope>NUCLEOTIDE SEQUENCE [LARGE SCALE GENOMIC DNA]</scope>
    <source>
        <strain evidence="2">JCM 9374</strain>
    </source>
</reference>
<evidence type="ECO:0000313" key="1">
    <source>
        <dbReference type="EMBL" id="GAT69128.1"/>
    </source>
</evidence>
<dbReference type="AlphaFoldDB" id="A0A171DJY5"/>
<reference evidence="1 2" key="1">
    <citation type="journal article" date="2016" name="Genome Announc.">
        <title>Draft Genome Sequence of Planomonospora sphaerica JCM9374, a Rare Actinomycete.</title>
        <authorList>
            <person name="Dohra H."/>
            <person name="Suzuki T."/>
            <person name="Inoue Y."/>
            <person name="Kodani S."/>
        </authorList>
    </citation>
    <scope>NUCLEOTIDE SEQUENCE [LARGE SCALE GENOMIC DNA]</scope>
    <source>
        <strain evidence="1 2">JCM 9374</strain>
    </source>
</reference>
<accession>A0A171DJY5</accession>
<keyword evidence="3" id="KW-0002">3D-structure</keyword>
<dbReference type="EMBL" id="BDCX01000012">
    <property type="protein sequence ID" value="GAT69128.1"/>
    <property type="molecule type" value="Genomic_DNA"/>
</dbReference>
<comment type="caution">
    <text evidence="1">The sequence shown here is derived from an EMBL/GenBank/DDBJ whole genome shotgun (WGS) entry which is preliminary data.</text>
</comment>
<proteinExistence type="evidence at protein level"/>
<dbReference type="PDB" id="5GVO">
    <property type="method" value="NMR"/>
    <property type="chains" value="A=22-39"/>
</dbReference>
<sequence>MRKRYESPALTCEGTFFEKTKGLPIGWWIERPSGWYFPI</sequence>